<gene>
    <name evidence="9" type="ORF">RV04_GL000320</name>
</gene>
<dbReference type="Pfam" id="PF00746">
    <property type="entry name" value="Gram_pos_anchor"/>
    <property type="match status" value="1"/>
</dbReference>
<feature type="region of interest" description="Disordered" evidence="5">
    <location>
        <begin position="644"/>
        <end position="668"/>
    </location>
</feature>
<keyword evidence="4" id="KW-0572">Peptidoglycan-anchor</keyword>
<dbReference type="OrthoDB" id="2295014at2"/>
<dbReference type="Gene3D" id="2.60.40.3930">
    <property type="match status" value="4"/>
</dbReference>
<comment type="caution">
    <text evidence="9">The sequence shown here is derived from an EMBL/GenBank/DDBJ whole genome shotgun (WGS) entry which is preliminary data.</text>
</comment>
<accession>A0A1L8TS81</accession>
<feature type="domain" description="Gram-positive cocci surface proteins LPxTG" evidence="7">
    <location>
        <begin position="1417"/>
        <end position="1454"/>
    </location>
</feature>
<feature type="compositionally biased region" description="Basic and acidic residues" evidence="5">
    <location>
        <begin position="644"/>
        <end position="658"/>
    </location>
</feature>
<evidence type="ECO:0000256" key="4">
    <source>
        <dbReference type="ARBA" id="ARBA00023088"/>
    </source>
</evidence>
<feature type="compositionally biased region" description="Gly residues" evidence="5">
    <location>
        <begin position="1410"/>
        <end position="1419"/>
    </location>
</feature>
<keyword evidence="2" id="KW-0964">Secreted</keyword>
<keyword evidence="6" id="KW-0812">Transmembrane</keyword>
<dbReference type="NCBIfam" id="TIGR01167">
    <property type="entry name" value="LPXTG_anchor"/>
    <property type="match status" value="1"/>
</dbReference>
<keyword evidence="6" id="KW-0472">Membrane</keyword>
<evidence type="ECO:0000259" key="7">
    <source>
        <dbReference type="Pfam" id="PF00746"/>
    </source>
</evidence>
<evidence type="ECO:0000256" key="3">
    <source>
        <dbReference type="ARBA" id="ARBA00022729"/>
    </source>
</evidence>
<feature type="domain" description="T-Q ester bond containing" evidence="8">
    <location>
        <begin position="1263"/>
        <end position="1369"/>
    </location>
</feature>
<sequence>MKKNLGKVLRIVLTLMMVVSNIGFFNIRAEAFDDSWGKGGASAARGQSALGYRYTSAETETNLALSFGSYSTGGKTLGPNATVGESFYAFCIEMGIAVYMDNPVGKSSVNDPVAAFIVDHFINRGTPTTGWGENNRLDHAAVGMYFREKYEINREDYNKAKANLDDRTDWKQIKDRMDYMVAFAKDKLGEYTGTVTLTPDEKTQTAKVDFSLRSSSNVEMKNIDAYDVTLKATNGTFQNNSNTLTFKSNAQPSNITVTPTNTGEVTVDMSVKGLPGTTVQRYKFENGQDFMVALLGDRQNVTASKKVKLIKPFKIDATTETPLLLKQGDQLTDKITVSLAGNTTWSKVLDSDENVTANLKLDWYYSETDYKEQKINVADLGNHPDISKLTDQSETIAVNKVGTVSHTSELTADKYGFYYPVVRFERADQGDKQNYFTDDADFQKPFNDTNEQSLVKWQPKVETKNLMLSEDGETFEAGYRLPATGGTVKDQLKVDDNKSDQELTIVSKLYGPFLTKPDFIENSNQHDGGSAVAIPNDVKPYATVKTTITGNGTFETPTIEIAEEDKGWYVWVESIEGTDYTEQWNSNFGSDDEYVLVPWDPSINTEVSTTSALVGQQIYDSIKVTDLPGMWGLLGDGDGNIGDENKHAELKGKDRDPNTDGTYNMPKGWGESKEDTALTATFTMYYSPVKPTKGEVPADAIVFDEVTAPLISGELNTKEFKEFDKPGYYTIVVTGGDNDGRVAAFQTEYGVPSETVHVTKNEGFYTQVNAEKVHIGDPVWDTLTVTKDPINEAEATFTLYKYSDDVDSLDFSNPEKITETTKVMTITKAGNYKSNAKGYGLEDLTLDAAGTYGWVAEVTDTKNGNTLYKGEHGEGGEVFSVTDVELKTNAIDKDTEMDEGLANERVTIVDTVSYSGLIPGKEYTISGELMDKATGKAFVTSDGDKVTASKTFTAKEADGSQTLEFVVKKGDLAGKTVVVFESLQYDNREIAVHADIDDQDQTVSYPKVGTKAAQVSGLEDEYITIKDQVSYENLRLGKSYTVKGVLMNKATQEAFVVKDEKGQDVTVTGEATIPEDHEGSGMIEVEFTFPRSALTEDLELVVFEELFNVEGKLVGEHKDIDDEEQTVRQPEIRTKATDKETGSNVGLASDAVTIVDEVSYKNLVVGKTYTVKGVLMDKETGKPFLTRENKEVHAEKEFTATQSNGTVNLEFVIQQGDLAGKTIVVFEDLYNEDKKIATHADIEDQDQSVHYPKVGTQAVELSKDTDETVIIRDIIYYENLIPGESYTARGKLMMKEANEPFTVLGKEVEGQATFVASDTGTGYVTMDFAFSRKVLSNDVTLVVFERVYDANGHLIGKHEDINDEAQTLKIKQPTEPEEPGTPETPSTPGTPGGSSTGALPSTKGGTTSNGSGGSSGSSGGTLPTTGEQVMEILPYLGALLIIGAAAIYFYQKRRHAER</sequence>
<dbReference type="EMBL" id="JXKQ01000001">
    <property type="protein sequence ID" value="OJG47073.1"/>
    <property type="molecule type" value="Genomic_DNA"/>
</dbReference>
<feature type="domain" description="T-Q ester bond containing" evidence="8">
    <location>
        <begin position="885"/>
        <end position="1004"/>
    </location>
</feature>
<dbReference type="Pfam" id="PF18202">
    <property type="entry name" value="TQ"/>
    <property type="match status" value="4"/>
</dbReference>
<evidence type="ECO:0000259" key="8">
    <source>
        <dbReference type="Pfam" id="PF18202"/>
    </source>
</evidence>
<evidence type="ECO:0000256" key="2">
    <source>
        <dbReference type="ARBA" id="ARBA00022525"/>
    </source>
</evidence>
<evidence type="ECO:0000256" key="1">
    <source>
        <dbReference type="ARBA" id="ARBA00022512"/>
    </source>
</evidence>
<keyword evidence="10" id="KW-1185">Reference proteome</keyword>
<keyword evidence="3" id="KW-0732">Signal</keyword>
<proteinExistence type="predicted"/>
<evidence type="ECO:0000313" key="9">
    <source>
        <dbReference type="EMBL" id="OJG47073.1"/>
    </source>
</evidence>
<feature type="domain" description="T-Q ester bond containing" evidence="8">
    <location>
        <begin position="1020"/>
        <end position="1128"/>
    </location>
</feature>
<feature type="domain" description="T-Q ester bond containing" evidence="8">
    <location>
        <begin position="1130"/>
        <end position="1250"/>
    </location>
</feature>
<dbReference type="Proteomes" id="UP000182077">
    <property type="component" value="Unassembled WGS sequence"/>
</dbReference>
<evidence type="ECO:0000313" key="10">
    <source>
        <dbReference type="Proteomes" id="UP000182077"/>
    </source>
</evidence>
<dbReference type="InterPro" id="IPR019931">
    <property type="entry name" value="LPXTG_anchor"/>
</dbReference>
<feature type="transmembrane region" description="Helical" evidence="6">
    <location>
        <begin position="1432"/>
        <end position="1450"/>
    </location>
</feature>
<keyword evidence="1" id="KW-0134">Cell wall</keyword>
<keyword evidence="6" id="KW-1133">Transmembrane helix</keyword>
<protein>
    <recommendedName>
        <fullName evidence="11">LPXTG-domain-containing protein cell wall anchor domain</fullName>
    </recommendedName>
</protein>
<feature type="region of interest" description="Disordered" evidence="5">
    <location>
        <begin position="1371"/>
        <end position="1423"/>
    </location>
</feature>
<dbReference type="STRING" id="249189.RV04_GL000320"/>
<evidence type="ECO:0000256" key="6">
    <source>
        <dbReference type="SAM" id="Phobius"/>
    </source>
</evidence>
<dbReference type="RefSeq" id="WP_071856725.1">
    <property type="nucleotide sequence ID" value="NZ_JBHSHK010000005.1"/>
</dbReference>
<reference evidence="9 10" key="1">
    <citation type="submission" date="2014-12" db="EMBL/GenBank/DDBJ databases">
        <title>Draft genome sequences of 29 type strains of Enterococci.</title>
        <authorList>
            <person name="Zhong Z."/>
            <person name="Sun Z."/>
            <person name="Liu W."/>
            <person name="Zhang W."/>
            <person name="Zhang H."/>
        </authorList>
    </citation>
    <scope>NUCLEOTIDE SEQUENCE [LARGE SCALE GENOMIC DNA]</scope>
    <source>
        <strain evidence="9 10">DSM 17122</strain>
    </source>
</reference>
<dbReference type="NCBIfam" id="NF033903">
    <property type="entry name" value="VaFE_rpt"/>
    <property type="match status" value="4"/>
</dbReference>
<organism evidence="9 10">
    <name type="scientific">Enterococcus hermanniensis</name>
    <dbReference type="NCBI Taxonomy" id="249189"/>
    <lineage>
        <taxon>Bacteria</taxon>
        <taxon>Bacillati</taxon>
        <taxon>Bacillota</taxon>
        <taxon>Bacilli</taxon>
        <taxon>Lactobacillales</taxon>
        <taxon>Enterococcaceae</taxon>
        <taxon>Enterococcus</taxon>
    </lineage>
</organism>
<evidence type="ECO:0000256" key="5">
    <source>
        <dbReference type="SAM" id="MobiDB-lite"/>
    </source>
</evidence>
<name>A0A1L8TS81_9ENTE</name>
<dbReference type="InterPro" id="IPR041100">
    <property type="entry name" value="TQ"/>
</dbReference>
<evidence type="ECO:0008006" key="11">
    <source>
        <dbReference type="Google" id="ProtNLM"/>
    </source>
</evidence>